<organism evidence="1 2">
    <name type="scientific">Paraphoma chrysanthemicola</name>
    <dbReference type="NCBI Taxonomy" id="798071"/>
    <lineage>
        <taxon>Eukaryota</taxon>
        <taxon>Fungi</taxon>
        <taxon>Dikarya</taxon>
        <taxon>Ascomycota</taxon>
        <taxon>Pezizomycotina</taxon>
        <taxon>Dothideomycetes</taxon>
        <taxon>Pleosporomycetidae</taxon>
        <taxon>Pleosporales</taxon>
        <taxon>Pleosporineae</taxon>
        <taxon>Phaeosphaeriaceae</taxon>
        <taxon>Paraphoma</taxon>
    </lineage>
</organism>
<dbReference type="Proteomes" id="UP000813461">
    <property type="component" value="Unassembled WGS sequence"/>
</dbReference>
<accession>A0A8K0QRV1</accession>
<dbReference type="EMBL" id="JAGMVJ010000033">
    <property type="protein sequence ID" value="KAH7067875.1"/>
    <property type="molecule type" value="Genomic_DNA"/>
</dbReference>
<gene>
    <name evidence="1" type="ORF">FB567DRAFT_615443</name>
</gene>
<comment type="caution">
    <text evidence="1">The sequence shown here is derived from an EMBL/GenBank/DDBJ whole genome shotgun (WGS) entry which is preliminary data.</text>
</comment>
<name>A0A8K0QRV1_9PLEO</name>
<sequence length="353" mass="40358">MTEQSELTRQARDTIGYKIDGKTYNKPLEARAIPNERLKQVFGIDNAFTTHSQDEKAEFKKRSIKLMNDARRLNKDNQDSWTHLLEQAITIAKEYTDKASDMINISEMVQFITLRLSILYLFPDAPTAQAQDFDDFVRDGKGINELWLKSKAGVDSCPSWEQEEGLQTAIRRIICPVSAETTQERSMSNTGGQTASAAAIKFLLPYLNGLMPRWIVNLWAWLGLPVGSAAPQPSHLIKNETPSDKLDPSVPKSYPMNLILPAYETVWRVVLRSFLEIRYREAPDGDDWSRTMEEYLETLQDPDCMRQKPLFKSSHHNVKPMDIVKEGLRLYPPTSRMHRVFEQDGKTTTAFAN</sequence>
<keyword evidence="2" id="KW-1185">Reference proteome</keyword>
<protein>
    <submittedName>
        <fullName evidence="1">Uncharacterized protein</fullName>
    </submittedName>
</protein>
<proteinExistence type="predicted"/>
<reference evidence="1" key="1">
    <citation type="journal article" date="2021" name="Nat. Commun.">
        <title>Genetic determinants of endophytism in the Arabidopsis root mycobiome.</title>
        <authorList>
            <person name="Mesny F."/>
            <person name="Miyauchi S."/>
            <person name="Thiergart T."/>
            <person name="Pickel B."/>
            <person name="Atanasova L."/>
            <person name="Karlsson M."/>
            <person name="Huettel B."/>
            <person name="Barry K.W."/>
            <person name="Haridas S."/>
            <person name="Chen C."/>
            <person name="Bauer D."/>
            <person name="Andreopoulos W."/>
            <person name="Pangilinan J."/>
            <person name="LaButti K."/>
            <person name="Riley R."/>
            <person name="Lipzen A."/>
            <person name="Clum A."/>
            <person name="Drula E."/>
            <person name="Henrissat B."/>
            <person name="Kohler A."/>
            <person name="Grigoriev I.V."/>
            <person name="Martin F.M."/>
            <person name="Hacquard S."/>
        </authorList>
    </citation>
    <scope>NUCLEOTIDE SEQUENCE</scope>
    <source>
        <strain evidence="1">MPI-SDFR-AT-0120</strain>
    </source>
</reference>
<dbReference type="AlphaFoldDB" id="A0A8K0QRV1"/>
<evidence type="ECO:0000313" key="1">
    <source>
        <dbReference type="EMBL" id="KAH7067875.1"/>
    </source>
</evidence>
<evidence type="ECO:0000313" key="2">
    <source>
        <dbReference type="Proteomes" id="UP000813461"/>
    </source>
</evidence>
<dbReference type="OrthoDB" id="10029320at2759"/>